<dbReference type="Proteomes" id="UP001258017">
    <property type="component" value="Unassembled WGS sequence"/>
</dbReference>
<feature type="non-terminal residue" evidence="2">
    <location>
        <position position="1"/>
    </location>
</feature>
<feature type="domain" description="RNA-polymerase II-associated protein 3-like C-terminal" evidence="1">
    <location>
        <begin position="68"/>
        <end position="123"/>
    </location>
</feature>
<organism evidence="2 3">
    <name type="scientific">Odynerus spinipes</name>
    <dbReference type="NCBI Taxonomy" id="1348599"/>
    <lineage>
        <taxon>Eukaryota</taxon>
        <taxon>Metazoa</taxon>
        <taxon>Ecdysozoa</taxon>
        <taxon>Arthropoda</taxon>
        <taxon>Hexapoda</taxon>
        <taxon>Insecta</taxon>
        <taxon>Pterygota</taxon>
        <taxon>Neoptera</taxon>
        <taxon>Endopterygota</taxon>
        <taxon>Hymenoptera</taxon>
        <taxon>Apocrita</taxon>
        <taxon>Aculeata</taxon>
        <taxon>Vespoidea</taxon>
        <taxon>Vespidae</taxon>
        <taxon>Eumeninae</taxon>
        <taxon>Odynerus</taxon>
    </lineage>
</organism>
<evidence type="ECO:0000313" key="3">
    <source>
        <dbReference type="Proteomes" id="UP001258017"/>
    </source>
</evidence>
<dbReference type="Pfam" id="PF13877">
    <property type="entry name" value="RPAP3_C"/>
    <property type="match status" value="1"/>
</dbReference>
<keyword evidence="3" id="KW-1185">Reference proteome</keyword>
<dbReference type="EMBL" id="JAIFRP010002719">
    <property type="protein sequence ID" value="KAK2577683.1"/>
    <property type="molecule type" value="Genomic_DNA"/>
</dbReference>
<feature type="non-terminal residue" evidence="2">
    <location>
        <position position="124"/>
    </location>
</feature>
<proteinExistence type="predicted"/>
<reference evidence="2" key="2">
    <citation type="journal article" date="2023" name="Commun. Biol.">
        <title>Intrasexual cuticular hydrocarbon dimorphism in a wasp sheds light on hydrocarbon biosynthesis genes in Hymenoptera.</title>
        <authorList>
            <person name="Moris V.C."/>
            <person name="Podsiadlowski L."/>
            <person name="Martin S."/>
            <person name="Oeyen J.P."/>
            <person name="Donath A."/>
            <person name="Petersen M."/>
            <person name="Wilbrandt J."/>
            <person name="Misof B."/>
            <person name="Liedtke D."/>
            <person name="Thamm M."/>
            <person name="Scheiner R."/>
            <person name="Schmitt T."/>
            <person name="Niehuis O."/>
        </authorList>
    </citation>
    <scope>NUCLEOTIDE SEQUENCE</scope>
    <source>
        <strain evidence="2">GBR_01_08_01A</strain>
    </source>
</reference>
<name>A0AAD9VK85_9HYME</name>
<accession>A0AAD9VK85</accession>
<evidence type="ECO:0000259" key="1">
    <source>
        <dbReference type="Pfam" id="PF13877"/>
    </source>
</evidence>
<dbReference type="InterPro" id="IPR025986">
    <property type="entry name" value="RPAP3-like_C"/>
</dbReference>
<dbReference type="AlphaFoldDB" id="A0AAD9VK85"/>
<evidence type="ECO:0000313" key="2">
    <source>
        <dbReference type="EMBL" id="KAK2577683.1"/>
    </source>
</evidence>
<protein>
    <recommendedName>
        <fullName evidence="1">RNA-polymerase II-associated protein 3-like C-terminal domain-containing protein</fullName>
    </recommendedName>
</protein>
<sequence length="124" mass="14401">KPMKRIEVQDAEFGITACKKKDIEISNTKDIQQPNSPNIIDNKIVDKENTLNQSSKVKEVPIDLPNVPKTAVQFLIDWRRNKSSEYHYQYLKQLSLNSLPSIFQDSMETDIFSEILDTLRTEFI</sequence>
<gene>
    <name evidence="2" type="ORF">KPH14_000763</name>
</gene>
<reference evidence="2" key="1">
    <citation type="submission" date="2021-08" db="EMBL/GenBank/DDBJ databases">
        <authorList>
            <person name="Misof B."/>
            <person name="Oliver O."/>
            <person name="Podsiadlowski L."/>
            <person name="Donath A."/>
            <person name="Peters R."/>
            <person name="Mayer C."/>
            <person name="Rust J."/>
            <person name="Gunkel S."/>
            <person name="Lesny P."/>
            <person name="Martin S."/>
            <person name="Oeyen J.P."/>
            <person name="Petersen M."/>
            <person name="Panagiotis P."/>
            <person name="Wilbrandt J."/>
            <person name="Tanja T."/>
        </authorList>
    </citation>
    <scope>NUCLEOTIDE SEQUENCE</scope>
    <source>
        <strain evidence="2">GBR_01_08_01A</strain>
        <tissue evidence="2">Thorax + abdomen</tissue>
    </source>
</reference>
<comment type="caution">
    <text evidence="2">The sequence shown here is derived from an EMBL/GenBank/DDBJ whole genome shotgun (WGS) entry which is preliminary data.</text>
</comment>